<feature type="domain" description="HTH lysR-type" evidence="1">
    <location>
        <begin position="33"/>
        <end position="88"/>
    </location>
</feature>
<dbReference type="SUPFAM" id="SSF53850">
    <property type="entry name" value="Periplasmic binding protein-like II"/>
    <property type="match status" value="1"/>
</dbReference>
<gene>
    <name evidence="3" type="ORF">EUB48_06590</name>
</gene>
<dbReference type="GO" id="GO:0003700">
    <property type="term" value="F:DNA-binding transcription factor activity"/>
    <property type="evidence" value="ECO:0007669"/>
    <property type="project" value="InterPro"/>
</dbReference>
<name>A0A515D9A2_9BURK</name>
<dbReference type="RefSeq" id="WP_142818144.1">
    <property type="nucleotide sequence ID" value="NZ_CP035503.1"/>
</dbReference>
<reference evidence="3 4" key="1">
    <citation type="submission" date="2019-01" db="EMBL/GenBank/DDBJ databases">
        <title>Genomic insights into a novel species Rhodoferax sp.</title>
        <authorList>
            <person name="Jin L."/>
        </authorList>
    </citation>
    <scope>NUCLEOTIDE SEQUENCE [LARGE SCALE GENOMIC DNA]</scope>
    <source>
        <strain evidence="3 4">CHu59-6-5</strain>
    </source>
</reference>
<accession>A0A515D9A2</accession>
<dbReference type="Gene3D" id="3.40.190.10">
    <property type="entry name" value="Periplasmic binding protein-like II"/>
    <property type="match status" value="1"/>
</dbReference>
<evidence type="ECO:0000313" key="4">
    <source>
        <dbReference type="Proteomes" id="UP000316798"/>
    </source>
</evidence>
<dbReference type="InterPro" id="IPR000847">
    <property type="entry name" value="LysR_HTH_N"/>
</dbReference>
<feature type="domain" description="PBP" evidence="2">
    <location>
        <begin position="151"/>
        <end position="337"/>
    </location>
</feature>
<dbReference type="Gene3D" id="1.10.10.10">
    <property type="entry name" value="Winged helix-like DNA-binding domain superfamily/Winged helix DNA-binding domain"/>
    <property type="match status" value="1"/>
</dbReference>
<dbReference type="PANTHER" id="PTHR38431">
    <property type="entry name" value="BLL2305 PROTEIN"/>
    <property type="match status" value="1"/>
</dbReference>
<dbReference type="AlphaFoldDB" id="A0A515D9A2"/>
<dbReference type="SUPFAM" id="SSF46785">
    <property type="entry name" value="Winged helix' DNA-binding domain"/>
    <property type="match status" value="1"/>
</dbReference>
<evidence type="ECO:0000313" key="3">
    <source>
        <dbReference type="EMBL" id="QDL36989.1"/>
    </source>
</evidence>
<dbReference type="Pfam" id="PF00126">
    <property type="entry name" value="HTH_1"/>
    <property type="match status" value="1"/>
</dbReference>
<dbReference type="Proteomes" id="UP000316798">
    <property type="component" value="Chromosome"/>
</dbReference>
<dbReference type="Pfam" id="PF12727">
    <property type="entry name" value="PBP_like"/>
    <property type="match status" value="1"/>
</dbReference>
<dbReference type="PANTHER" id="PTHR38431:SF1">
    <property type="entry name" value="BLL2305 PROTEIN"/>
    <property type="match status" value="1"/>
</dbReference>
<dbReference type="InterPro" id="IPR036388">
    <property type="entry name" value="WH-like_DNA-bd_sf"/>
</dbReference>
<dbReference type="InterPro" id="IPR036390">
    <property type="entry name" value="WH_DNA-bd_sf"/>
</dbReference>
<evidence type="ECO:0000259" key="2">
    <source>
        <dbReference type="Pfam" id="PF12727"/>
    </source>
</evidence>
<dbReference type="EMBL" id="CP035503">
    <property type="protein sequence ID" value="QDL36989.1"/>
    <property type="molecule type" value="Genomic_DNA"/>
</dbReference>
<protein>
    <submittedName>
        <fullName evidence="3">LysR family transcriptional regulator</fullName>
    </submittedName>
</protein>
<dbReference type="InterPro" id="IPR024370">
    <property type="entry name" value="PBP_domain"/>
</dbReference>
<dbReference type="KEGG" id="rhf:EUB48_06590"/>
<sequence length="382" mass="41661">MHRLQFHYTLGREHGAGRDAISGPALIRNPLIDLLQAVAAHGSISAAARGLGLSYRHVWGELKRWESELGNELIIWEKGQPAQLSEFGTKLMWSERQAQARLAPQIEALRSDLERAFAVAFDDSAHVLTFYASHDTALATLRDYARSQEAARGPLHLDMRFTGSVDAIRALNEGRCMMAGFHTQLQPGAHSLAERTYKPLLQPGLHKIIGFAQRTQGLMVAPGNPQGLTSLQDLQRTGARFVNRALGTGTRVVLDELLAQARLTPADIAGYEHTEPSHAAVAHAVAAGQADAGLGIEVAARARGLGFVPLVQERYHLVCLKSALAQPGPQALLQLLRSASWQTQLNAIAGYRAAQSGEVLSMREVLPWWDYRRPKARPRAGG</sequence>
<dbReference type="OrthoDB" id="9805928at2"/>
<keyword evidence="4" id="KW-1185">Reference proteome</keyword>
<evidence type="ECO:0000259" key="1">
    <source>
        <dbReference type="Pfam" id="PF00126"/>
    </source>
</evidence>
<proteinExistence type="predicted"/>
<organism evidence="3 4">
    <name type="scientific">Rhodoferax sediminis</name>
    <dbReference type="NCBI Taxonomy" id="2509614"/>
    <lineage>
        <taxon>Bacteria</taxon>
        <taxon>Pseudomonadati</taxon>
        <taxon>Pseudomonadota</taxon>
        <taxon>Betaproteobacteria</taxon>
        <taxon>Burkholderiales</taxon>
        <taxon>Comamonadaceae</taxon>
        <taxon>Rhodoferax</taxon>
    </lineage>
</organism>